<keyword evidence="2" id="KW-1185">Reference proteome</keyword>
<dbReference type="AlphaFoldDB" id="A0A835K9E0"/>
<evidence type="ECO:0000313" key="2">
    <source>
        <dbReference type="Proteomes" id="UP000636709"/>
    </source>
</evidence>
<dbReference type="Proteomes" id="UP000636709">
    <property type="component" value="Unassembled WGS sequence"/>
</dbReference>
<name>A0A835K9E0_9POAL</name>
<comment type="caution">
    <text evidence="1">The sequence shown here is derived from an EMBL/GenBank/DDBJ whole genome shotgun (WGS) entry which is preliminary data.</text>
</comment>
<proteinExistence type="predicted"/>
<dbReference type="EMBL" id="JACEFO010001663">
    <property type="protein sequence ID" value="KAF8723983.1"/>
    <property type="molecule type" value="Genomic_DNA"/>
</dbReference>
<reference evidence="1" key="1">
    <citation type="submission" date="2020-07" db="EMBL/GenBank/DDBJ databases">
        <title>Genome sequence and genetic diversity analysis of an under-domesticated orphan crop, white fonio (Digitaria exilis).</title>
        <authorList>
            <person name="Bennetzen J.L."/>
            <person name="Chen S."/>
            <person name="Ma X."/>
            <person name="Wang X."/>
            <person name="Yssel A.E.J."/>
            <person name="Chaluvadi S.R."/>
            <person name="Johnson M."/>
            <person name="Gangashetty P."/>
            <person name="Hamidou F."/>
            <person name="Sanogo M.D."/>
            <person name="Zwaenepoel A."/>
            <person name="Wallace J."/>
            <person name="Van De Peer Y."/>
            <person name="Van Deynze A."/>
        </authorList>
    </citation>
    <scope>NUCLEOTIDE SEQUENCE</scope>
    <source>
        <tissue evidence="1">Leaves</tissue>
    </source>
</reference>
<protein>
    <submittedName>
        <fullName evidence="1">Uncharacterized protein</fullName>
    </submittedName>
</protein>
<gene>
    <name evidence="1" type="ORF">HU200_020987</name>
</gene>
<organism evidence="1 2">
    <name type="scientific">Digitaria exilis</name>
    <dbReference type="NCBI Taxonomy" id="1010633"/>
    <lineage>
        <taxon>Eukaryota</taxon>
        <taxon>Viridiplantae</taxon>
        <taxon>Streptophyta</taxon>
        <taxon>Embryophyta</taxon>
        <taxon>Tracheophyta</taxon>
        <taxon>Spermatophyta</taxon>
        <taxon>Magnoliopsida</taxon>
        <taxon>Liliopsida</taxon>
        <taxon>Poales</taxon>
        <taxon>Poaceae</taxon>
        <taxon>PACMAD clade</taxon>
        <taxon>Panicoideae</taxon>
        <taxon>Panicodae</taxon>
        <taxon>Paniceae</taxon>
        <taxon>Anthephorinae</taxon>
        <taxon>Digitaria</taxon>
    </lineage>
</organism>
<accession>A0A835K9E0</accession>
<evidence type="ECO:0000313" key="1">
    <source>
        <dbReference type="EMBL" id="KAF8723983.1"/>
    </source>
</evidence>
<sequence>MWTGSTPWIHWSHCALSKPTSHGEAEAIPHTTVSCNTFVETNLPSIRNVTVLALLLARSPSLEMAMPKAAFPLNILLSVAFSIFVRGDQANVNIEPAVGMEATQRSFTRPRVLVYPTVDDYLGCLP</sequence>
<dbReference type="OrthoDB" id="419598at2759"/>